<dbReference type="PANTHER" id="PTHR36435">
    <property type="entry name" value="SLR1288 PROTEIN"/>
    <property type="match status" value="1"/>
</dbReference>
<keyword evidence="1" id="KW-0812">Transmembrane</keyword>
<evidence type="ECO:0000256" key="1">
    <source>
        <dbReference type="SAM" id="Phobius"/>
    </source>
</evidence>
<dbReference type="RefSeq" id="WP_120187418.1">
    <property type="nucleotide sequence ID" value="NZ_RAQM01000011.1"/>
</dbReference>
<accession>A0A420DYS4</accession>
<feature type="transmembrane region" description="Helical" evidence="1">
    <location>
        <begin position="110"/>
        <end position="129"/>
    </location>
</feature>
<comment type="caution">
    <text evidence="3">The sequence shown here is derived from an EMBL/GenBank/DDBJ whole genome shotgun (WGS) entry which is preliminary data.</text>
</comment>
<reference evidence="3 4" key="1">
    <citation type="submission" date="2018-09" db="EMBL/GenBank/DDBJ databases">
        <title>Genomic Encyclopedia of Archaeal and Bacterial Type Strains, Phase II (KMG-II): from individual species to whole genera.</title>
        <authorList>
            <person name="Goeker M."/>
        </authorList>
    </citation>
    <scope>NUCLEOTIDE SEQUENCE [LARGE SCALE GENOMIC DNA]</scope>
    <source>
        <strain evidence="3 4">DSM 16505</strain>
    </source>
</reference>
<dbReference type="GO" id="GO:0080120">
    <property type="term" value="P:CAAX-box protein maturation"/>
    <property type="evidence" value="ECO:0007669"/>
    <property type="project" value="UniProtKB-ARBA"/>
</dbReference>
<dbReference type="GO" id="GO:0004175">
    <property type="term" value="F:endopeptidase activity"/>
    <property type="evidence" value="ECO:0007669"/>
    <property type="project" value="UniProtKB-ARBA"/>
</dbReference>
<keyword evidence="1" id="KW-1133">Transmembrane helix</keyword>
<gene>
    <name evidence="3" type="ORF">C8N26_2343</name>
</gene>
<keyword evidence="4" id="KW-1185">Reference proteome</keyword>
<dbReference type="EMBL" id="RAQM01000011">
    <property type="protein sequence ID" value="RKF02971.1"/>
    <property type="molecule type" value="Genomic_DNA"/>
</dbReference>
<protein>
    <recommendedName>
        <fullName evidence="2">CAAX prenyl protease 2/Lysostaphin resistance protein A-like domain-containing protein</fullName>
    </recommendedName>
</protein>
<name>A0A420DYS4_9FLAO</name>
<evidence type="ECO:0000313" key="4">
    <source>
        <dbReference type="Proteomes" id="UP000285780"/>
    </source>
</evidence>
<evidence type="ECO:0000313" key="3">
    <source>
        <dbReference type="EMBL" id="RKF02971.1"/>
    </source>
</evidence>
<dbReference type="InterPro" id="IPR003675">
    <property type="entry name" value="Rce1/LyrA-like_dom"/>
</dbReference>
<dbReference type="Pfam" id="PF02517">
    <property type="entry name" value="Rce1-like"/>
    <property type="match status" value="1"/>
</dbReference>
<feature type="transmembrane region" description="Helical" evidence="1">
    <location>
        <begin position="160"/>
        <end position="181"/>
    </location>
</feature>
<dbReference type="PANTHER" id="PTHR36435:SF1">
    <property type="entry name" value="CAAX AMINO TERMINAL PROTEASE FAMILY PROTEIN"/>
    <property type="match status" value="1"/>
</dbReference>
<evidence type="ECO:0000259" key="2">
    <source>
        <dbReference type="Pfam" id="PF02517"/>
    </source>
</evidence>
<keyword evidence="1" id="KW-0472">Membrane</keyword>
<dbReference type="InterPro" id="IPR052710">
    <property type="entry name" value="CAAX_protease"/>
</dbReference>
<dbReference type="AlphaFoldDB" id="A0A420DYS4"/>
<feature type="transmembrane region" description="Helical" evidence="1">
    <location>
        <begin position="73"/>
        <end position="90"/>
    </location>
</feature>
<feature type="domain" description="CAAX prenyl protease 2/Lysostaphin resistance protein A-like" evidence="2">
    <location>
        <begin position="76"/>
        <end position="172"/>
    </location>
</feature>
<feature type="transmembrane region" description="Helical" evidence="1">
    <location>
        <begin position="32"/>
        <end position="53"/>
    </location>
</feature>
<dbReference type="Proteomes" id="UP000285780">
    <property type="component" value="Unassembled WGS sequence"/>
</dbReference>
<proteinExistence type="predicted"/>
<sequence length="184" mass="20954">MQETFYELINYLKNPILEKDANQDTLYRFQKFLHLLIISIVTAMVSLALIGLVDKLELVNLAEDHKAEELFKSLPKIVVFFLAVILAPLLEETFFRAPLTAFKKGKQFKIAFYVFAVLFGFVHISNYQISTNVLLLSPILVLPQTLLGFYLGFIRVRFGLLWAMALHAVYNGVFIGASFLGDLM</sequence>
<organism evidence="3 4">
    <name type="scientific">Tenacibaculum lutimaris</name>
    <dbReference type="NCBI Taxonomy" id="285258"/>
    <lineage>
        <taxon>Bacteria</taxon>
        <taxon>Pseudomonadati</taxon>
        <taxon>Bacteroidota</taxon>
        <taxon>Flavobacteriia</taxon>
        <taxon>Flavobacteriales</taxon>
        <taxon>Flavobacteriaceae</taxon>
        <taxon>Tenacibaculum</taxon>
    </lineage>
</organism>
<feature type="transmembrane region" description="Helical" evidence="1">
    <location>
        <begin position="135"/>
        <end position="153"/>
    </location>
</feature>